<accession>A0A0F9XNN1</accession>
<sequence length="230" mass="26319">MLTFQQAIDESQQYNIRHALLGNGFSISCRPDIFVYGRLFERANFRGLSPSAKLAFEALATQDFEKVISVLRDTSIVLSAYKGVKCDLLKQLQEDADGLREVLVQAIASSHPDWPGDISDSEYANCRVFLSNFNNVYTLNYDLLLYWSVMHDADGKKIKSDDGFRTPEDDFDSEYVVWEPGTSRNQNIWYLHGALHVFDAGIEIQKYTWVNTGKRLIEQVRNALEMNLFP</sequence>
<organism evidence="1">
    <name type="scientific">marine sediment metagenome</name>
    <dbReference type="NCBI Taxonomy" id="412755"/>
    <lineage>
        <taxon>unclassified sequences</taxon>
        <taxon>metagenomes</taxon>
        <taxon>ecological metagenomes</taxon>
    </lineage>
</organism>
<evidence type="ECO:0008006" key="2">
    <source>
        <dbReference type="Google" id="ProtNLM"/>
    </source>
</evidence>
<dbReference type="InterPro" id="IPR032581">
    <property type="entry name" value="DUF4917"/>
</dbReference>
<reference evidence="1" key="1">
    <citation type="journal article" date="2015" name="Nature">
        <title>Complex archaea that bridge the gap between prokaryotes and eukaryotes.</title>
        <authorList>
            <person name="Spang A."/>
            <person name="Saw J.H."/>
            <person name="Jorgensen S.L."/>
            <person name="Zaremba-Niedzwiedzka K."/>
            <person name="Martijn J."/>
            <person name="Lind A.E."/>
            <person name="van Eijk R."/>
            <person name="Schleper C."/>
            <person name="Guy L."/>
            <person name="Ettema T.J."/>
        </authorList>
    </citation>
    <scope>NUCLEOTIDE SEQUENCE</scope>
</reference>
<proteinExistence type="predicted"/>
<protein>
    <recommendedName>
        <fullName evidence="2">DUF4917 domain-containing protein</fullName>
    </recommendedName>
</protein>
<evidence type="ECO:0000313" key="1">
    <source>
        <dbReference type="EMBL" id="KKN93823.1"/>
    </source>
</evidence>
<dbReference type="EMBL" id="LAZR01000083">
    <property type="protein sequence ID" value="KKN93823.1"/>
    <property type="molecule type" value="Genomic_DNA"/>
</dbReference>
<dbReference type="AlphaFoldDB" id="A0A0F9XNN1"/>
<name>A0A0F9XNN1_9ZZZZ</name>
<comment type="caution">
    <text evidence="1">The sequence shown here is derived from an EMBL/GenBank/DDBJ whole genome shotgun (WGS) entry which is preliminary data.</text>
</comment>
<gene>
    <name evidence="1" type="ORF">LCGC14_0193200</name>
</gene>
<dbReference type="Pfam" id="PF16263">
    <property type="entry name" value="DUF4917"/>
    <property type="match status" value="1"/>
</dbReference>